<dbReference type="PANTHER" id="PTHR48277:SF1">
    <property type="entry name" value="MITOCHONDRIAL RIBOSOMAL PROTEIN S5"/>
    <property type="match status" value="1"/>
</dbReference>
<feature type="domain" description="S5 DRBM" evidence="10">
    <location>
        <begin position="9"/>
        <end position="72"/>
    </location>
</feature>
<dbReference type="Pfam" id="PF00333">
    <property type="entry name" value="Ribosomal_S5"/>
    <property type="match status" value="1"/>
</dbReference>
<dbReference type="InterPro" id="IPR000851">
    <property type="entry name" value="Ribosomal_uS5"/>
</dbReference>
<protein>
    <recommendedName>
        <fullName evidence="7 8">Small ribosomal subunit protein uS5</fullName>
    </recommendedName>
</protein>
<evidence type="ECO:0000256" key="7">
    <source>
        <dbReference type="ARBA" id="ARBA00035255"/>
    </source>
</evidence>
<dbReference type="AlphaFoldDB" id="A0A1L8CRE2"/>
<evidence type="ECO:0000256" key="9">
    <source>
        <dbReference type="RuleBase" id="RU003823"/>
    </source>
</evidence>
<dbReference type="OrthoDB" id="5294152at2"/>
<accession>A0A1L8CRE2</accession>
<dbReference type="SUPFAM" id="SSF54768">
    <property type="entry name" value="dsRNA-binding domain-like"/>
    <property type="match status" value="1"/>
</dbReference>
<keyword evidence="5 8" id="KW-0689">Ribosomal protein</keyword>
<evidence type="ECO:0000256" key="4">
    <source>
        <dbReference type="ARBA" id="ARBA00022884"/>
    </source>
</evidence>
<evidence type="ECO:0000256" key="3">
    <source>
        <dbReference type="ARBA" id="ARBA00022730"/>
    </source>
</evidence>
<dbReference type="FunFam" id="3.30.230.10:FF:000002">
    <property type="entry name" value="30S ribosomal protein S5"/>
    <property type="match status" value="1"/>
</dbReference>
<comment type="subunit">
    <text evidence="8">Part of the 30S ribosomal subunit. Contacts proteins S4 and S8.</text>
</comment>
<name>A0A1L8CRE2_9PROT</name>
<dbReference type="InterPro" id="IPR020568">
    <property type="entry name" value="Ribosomal_Su5_D2-typ_SF"/>
</dbReference>
<dbReference type="NCBIfam" id="TIGR01021">
    <property type="entry name" value="rpsE_bact"/>
    <property type="match status" value="1"/>
</dbReference>
<keyword evidence="12" id="KW-1185">Reference proteome</keyword>
<reference evidence="11 12" key="1">
    <citation type="journal article" date="2017" name="Arch. Microbiol.">
        <title>Mariprofundus micogutta sp. nov., a novel iron-oxidizing zetaproteobacterium isolated from a deep-sea hydrothermal field at the Bayonnaise knoll of the Izu-Ogasawara arc, and a description of Mariprofundales ord. nov. and Zetaproteobacteria classis nov.</title>
        <authorList>
            <person name="Makita H."/>
            <person name="Tanaka E."/>
            <person name="Mitsunobu S."/>
            <person name="Miyazaki M."/>
            <person name="Nunoura T."/>
            <person name="Uematsu K."/>
            <person name="Takaki Y."/>
            <person name="Nishi S."/>
            <person name="Shimamura S."/>
            <person name="Takai K."/>
        </authorList>
    </citation>
    <scope>NUCLEOTIDE SEQUENCE [LARGE SCALE GENOMIC DNA]</scope>
    <source>
        <strain evidence="11 12">ET2</strain>
    </source>
</reference>
<proteinExistence type="inferred from homology"/>
<dbReference type="GO" id="GO:0019843">
    <property type="term" value="F:rRNA binding"/>
    <property type="evidence" value="ECO:0007669"/>
    <property type="project" value="UniProtKB-UniRule"/>
</dbReference>
<dbReference type="Gene3D" id="3.30.230.10">
    <property type="match status" value="1"/>
</dbReference>
<evidence type="ECO:0000256" key="6">
    <source>
        <dbReference type="ARBA" id="ARBA00023274"/>
    </source>
</evidence>
<evidence type="ECO:0000259" key="10">
    <source>
        <dbReference type="PROSITE" id="PS50881"/>
    </source>
</evidence>
<dbReference type="FunFam" id="3.30.160.20:FF:000001">
    <property type="entry name" value="30S ribosomal protein S5"/>
    <property type="match status" value="1"/>
</dbReference>
<dbReference type="Gene3D" id="3.30.160.20">
    <property type="match status" value="1"/>
</dbReference>
<dbReference type="GO" id="GO:0006412">
    <property type="term" value="P:translation"/>
    <property type="evidence" value="ECO:0007669"/>
    <property type="project" value="UniProtKB-UniRule"/>
</dbReference>
<comment type="function">
    <text evidence="8">With S4 and S12 plays an important role in translational accuracy.</text>
</comment>
<organism evidence="11 12">
    <name type="scientific">Mariprofundus micogutta</name>
    <dbReference type="NCBI Taxonomy" id="1921010"/>
    <lineage>
        <taxon>Bacteria</taxon>
        <taxon>Pseudomonadati</taxon>
        <taxon>Pseudomonadota</taxon>
        <taxon>Candidatius Mariprofundia</taxon>
        <taxon>Mariprofundales</taxon>
        <taxon>Mariprofundaceae</taxon>
        <taxon>Mariprofundus</taxon>
    </lineage>
</organism>
<comment type="domain">
    <text evidence="8">The N-terminal domain interacts with the head of the 30S subunit; the C-terminal domain interacts with the body and contacts protein S4. The interaction surface between S4 and S5 is involved in control of translational fidelity.</text>
</comment>
<evidence type="ECO:0000256" key="8">
    <source>
        <dbReference type="HAMAP-Rule" id="MF_01307"/>
    </source>
</evidence>
<dbReference type="GO" id="GO:0003735">
    <property type="term" value="F:structural constituent of ribosome"/>
    <property type="evidence" value="ECO:0007669"/>
    <property type="project" value="UniProtKB-UniRule"/>
</dbReference>
<keyword evidence="3 8" id="KW-0699">rRNA-binding</keyword>
<dbReference type="HAMAP" id="MF_01307_B">
    <property type="entry name" value="Ribosomal_uS5_B"/>
    <property type="match status" value="1"/>
</dbReference>
<evidence type="ECO:0000256" key="1">
    <source>
        <dbReference type="ARBA" id="ARBA00003093"/>
    </source>
</evidence>
<keyword evidence="4 8" id="KW-0694">RNA-binding</keyword>
<dbReference type="GO" id="GO:0042254">
    <property type="term" value="P:ribosome biogenesis"/>
    <property type="evidence" value="ECO:0007669"/>
    <property type="project" value="UniProtKB-ARBA"/>
</dbReference>
<gene>
    <name evidence="8" type="primary">rpsE</name>
    <name evidence="11" type="ORF">MMIC_P2373</name>
</gene>
<dbReference type="RefSeq" id="WP_072660683.1">
    <property type="nucleotide sequence ID" value="NZ_BDFD01000030.1"/>
</dbReference>
<dbReference type="PANTHER" id="PTHR48277">
    <property type="entry name" value="MITOCHONDRIAL RIBOSOMAL PROTEIN S5"/>
    <property type="match status" value="1"/>
</dbReference>
<sequence>MINADELDLTEKLITINRIAKTVSGGRRMSFSALMVVGDGNGHVGFGHAKAKEVPEAIRKATEIAKKSLIHVPRKDGTIHYQVIGIQDASRVMLKPASEGTGVIAGSSVRAVLDAAGIKDILTKSLGSRNAVNSVRATFNGLKSLESPEQVAERRGKTA</sequence>
<comment type="function">
    <text evidence="1 8">Located at the back of the 30S subunit body where it stabilizes the conformation of the head with respect to the body.</text>
</comment>
<dbReference type="InterPro" id="IPR018192">
    <property type="entry name" value="Ribosomal_uS5_N_CS"/>
</dbReference>
<dbReference type="InterPro" id="IPR014721">
    <property type="entry name" value="Ribsml_uS5_D2-typ_fold_subgr"/>
</dbReference>
<dbReference type="STRING" id="1921010.MMIC_P2373"/>
<evidence type="ECO:0000256" key="5">
    <source>
        <dbReference type="ARBA" id="ARBA00022980"/>
    </source>
</evidence>
<comment type="caution">
    <text evidence="11">The sequence shown here is derived from an EMBL/GenBank/DDBJ whole genome shotgun (WGS) entry which is preliminary data.</text>
</comment>
<dbReference type="PROSITE" id="PS00585">
    <property type="entry name" value="RIBOSOMAL_S5"/>
    <property type="match status" value="1"/>
</dbReference>
<evidence type="ECO:0000256" key="2">
    <source>
        <dbReference type="ARBA" id="ARBA00008945"/>
    </source>
</evidence>
<dbReference type="GO" id="GO:0005737">
    <property type="term" value="C:cytoplasm"/>
    <property type="evidence" value="ECO:0007669"/>
    <property type="project" value="UniProtKB-ARBA"/>
</dbReference>
<dbReference type="PROSITE" id="PS50881">
    <property type="entry name" value="S5_DSRBD"/>
    <property type="match status" value="1"/>
</dbReference>
<comment type="similarity">
    <text evidence="2 8 9">Belongs to the universal ribosomal protein uS5 family.</text>
</comment>
<keyword evidence="6 8" id="KW-0687">Ribonucleoprotein</keyword>
<dbReference type="InterPro" id="IPR005712">
    <property type="entry name" value="Ribosomal_uS5_bac-type"/>
</dbReference>
<dbReference type="SUPFAM" id="SSF54211">
    <property type="entry name" value="Ribosomal protein S5 domain 2-like"/>
    <property type="match status" value="1"/>
</dbReference>
<dbReference type="Pfam" id="PF03719">
    <property type="entry name" value="Ribosomal_S5_C"/>
    <property type="match status" value="1"/>
</dbReference>
<dbReference type="InterPro" id="IPR005324">
    <property type="entry name" value="Ribosomal_uS5_C"/>
</dbReference>
<dbReference type="EMBL" id="BDFD01000030">
    <property type="protein sequence ID" value="GAV21389.1"/>
    <property type="molecule type" value="Genomic_DNA"/>
</dbReference>
<evidence type="ECO:0000313" key="12">
    <source>
        <dbReference type="Proteomes" id="UP000231632"/>
    </source>
</evidence>
<evidence type="ECO:0000313" key="11">
    <source>
        <dbReference type="EMBL" id="GAV21389.1"/>
    </source>
</evidence>
<dbReference type="InterPro" id="IPR013810">
    <property type="entry name" value="Ribosomal_uS5_N"/>
</dbReference>
<dbReference type="Proteomes" id="UP000231632">
    <property type="component" value="Unassembled WGS sequence"/>
</dbReference>
<dbReference type="GO" id="GO:0015935">
    <property type="term" value="C:small ribosomal subunit"/>
    <property type="evidence" value="ECO:0007669"/>
    <property type="project" value="InterPro"/>
</dbReference>